<dbReference type="AlphaFoldDB" id="A0A3N9WXV2"/>
<dbReference type="RefSeq" id="WP_124771650.1">
    <property type="nucleotide sequence ID" value="NZ_QGSZ01000150.1"/>
</dbReference>
<dbReference type="SMART" id="SM00382">
    <property type="entry name" value="AAA"/>
    <property type="match status" value="1"/>
</dbReference>
<dbReference type="InterPro" id="IPR027417">
    <property type="entry name" value="P-loop_NTPase"/>
</dbReference>
<dbReference type="SUPFAM" id="SSF52540">
    <property type="entry name" value="P-loop containing nucleoside triphosphate hydrolases"/>
    <property type="match status" value="1"/>
</dbReference>
<protein>
    <submittedName>
        <fullName evidence="2">ATP/GTP-binding protein</fullName>
    </submittedName>
</protein>
<evidence type="ECO:0000259" key="1">
    <source>
        <dbReference type="SMART" id="SM00382"/>
    </source>
</evidence>
<dbReference type="EMBL" id="QGSZ01000150">
    <property type="protein sequence ID" value="RQX05708.1"/>
    <property type="molecule type" value="Genomic_DNA"/>
</dbReference>
<evidence type="ECO:0000313" key="2">
    <source>
        <dbReference type="EMBL" id="RQX05708.1"/>
    </source>
</evidence>
<keyword evidence="3" id="KW-1185">Reference proteome</keyword>
<accession>A0A3N9WXV2</accession>
<evidence type="ECO:0000313" key="3">
    <source>
        <dbReference type="Proteomes" id="UP000282312"/>
    </source>
</evidence>
<name>A0A3N9WXV2_9ACTN</name>
<dbReference type="OrthoDB" id="4578613at2"/>
<dbReference type="InterPro" id="IPR003593">
    <property type="entry name" value="AAA+_ATPase"/>
</dbReference>
<comment type="caution">
    <text evidence="2">The sequence shown here is derived from an EMBL/GenBank/DDBJ whole genome shotgun (WGS) entry which is preliminary data.</text>
</comment>
<proteinExistence type="predicted"/>
<feature type="domain" description="AAA+ ATPase" evidence="1">
    <location>
        <begin position="89"/>
        <end position="273"/>
    </location>
</feature>
<organism evidence="2 3">
    <name type="scientific">Micromonospora inaquosa</name>
    <dbReference type="NCBI Taxonomy" id="2203716"/>
    <lineage>
        <taxon>Bacteria</taxon>
        <taxon>Bacillati</taxon>
        <taxon>Actinomycetota</taxon>
        <taxon>Actinomycetes</taxon>
        <taxon>Micromonosporales</taxon>
        <taxon>Micromonosporaceae</taxon>
        <taxon>Micromonospora</taxon>
    </lineage>
</organism>
<dbReference type="Pfam" id="PF05621">
    <property type="entry name" value="TniB"/>
    <property type="match status" value="1"/>
</dbReference>
<dbReference type="InterPro" id="IPR008868">
    <property type="entry name" value="TniB"/>
</dbReference>
<dbReference type="Gene3D" id="3.40.50.300">
    <property type="entry name" value="P-loop containing nucleotide triphosphate hydrolases"/>
    <property type="match status" value="1"/>
</dbReference>
<dbReference type="Proteomes" id="UP000282312">
    <property type="component" value="Unassembled WGS sequence"/>
</dbReference>
<reference evidence="2 3" key="1">
    <citation type="submission" date="2018-05" db="EMBL/GenBank/DDBJ databases">
        <title>Micromonospora from Atacama Desert.</title>
        <authorList>
            <person name="Carro L."/>
            <person name="Goodfellow M."/>
            <person name="Klenk H.-P."/>
        </authorList>
    </citation>
    <scope>NUCLEOTIDE SEQUENCE [LARGE SCALE GENOMIC DNA]</scope>
    <source>
        <strain evidence="2 3">LB39</strain>
    </source>
</reference>
<sequence>MSAAPDPLTPDDPLTTKEGWRRFVDYQPEPAAPAGAAARLSLTPGQRAAQDEARRDYHAMLPLVNTPTIRQVLTTGRLLVQLNRHQISARRGLILSGASGTGKTTALTQLGRTHERAVRKRHPGRKHHLPVLYCTVPPAATARMLAVEFARFFGLEFSPRTNLPDIVNAVCATAAHTGVELVLVDEIHNLNLATRSGAEVSDQLKYFAERLPATFVYAGIEVEAQGLFAGVRGRQIAGRFTLIASTPFAYGTAEQRAAWRSLVSTLEGMLRLREHRPGTLVSLDEYLYQRTGGMIGSLSQLIRGAAILAIEDDTEQITRELLDFIPVDYAAERANAATKARPATATRKQVPA</sequence>
<gene>
    <name evidence="2" type="ORF">DLJ59_06815</name>
</gene>